<name>A0ABQ2ZKP0_9ACTN</name>
<feature type="region of interest" description="Disordered" evidence="1">
    <location>
        <begin position="69"/>
        <end position="92"/>
    </location>
</feature>
<organism evidence="3 4">
    <name type="scientific">Streptomyces djakartensis</name>
    <dbReference type="NCBI Taxonomy" id="68193"/>
    <lineage>
        <taxon>Bacteria</taxon>
        <taxon>Bacillati</taxon>
        <taxon>Actinomycetota</taxon>
        <taxon>Actinomycetes</taxon>
        <taxon>Kitasatosporales</taxon>
        <taxon>Streptomycetaceae</taxon>
        <taxon>Streptomyces</taxon>
    </lineage>
</organism>
<evidence type="ECO:0008006" key="5">
    <source>
        <dbReference type="Google" id="ProtNLM"/>
    </source>
</evidence>
<keyword evidence="4" id="KW-1185">Reference proteome</keyword>
<accession>A0ABQ2ZKP0</accession>
<evidence type="ECO:0000313" key="4">
    <source>
        <dbReference type="Proteomes" id="UP000653308"/>
    </source>
</evidence>
<keyword evidence="2" id="KW-1133">Transmembrane helix</keyword>
<keyword evidence="2" id="KW-0472">Membrane</keyword>
<evidence type="ECO:0000256" key="2">
    <source>
        <dbReference type="SAM" id="Phobius"/>
    </source>
</evidence>
<comment type="caution">
    <text evidence="3">The sequence shown here is derived from an EMBL/GenBank/DDBJ whole genome shotgun (WGS) entry which is preliminary data.</text>
</comment>
<sequence>MTARNDDGRGGAGGVYDGTDPLMAVLAGDPLPEDARRDADFMAAHSAAEADVALLREQLGLIGDRLALDAEPSPRPGAGTGSAVTSLSARRGRPRPLTMALRGLAAAAAATAVLGMGWLVAQSGTGVMDDNGGGSAADSAAEPQYGDESGKLGHAGYLACARLVVEGTVAGVEPVAGTGQDRVTLDVDRSYKPAEGQDQVVFALAEDTGPRPRPGDHVLVGITRGQAEPDLWTTGEKEIARDRAWITAALPQARTIPCPRDR</sequence>
<dbReference type="Proteomes" id="UP000653308">
    <property type="component" value="Unassembled WGS sequence"/>
</dbReference>
<protein>
    <recommendedName>
        <fullName evidence="5">Anti-sigma factor</fullName>
    </recommendedName>
</protein>
<reference evidence="4" key="1">
    <citation type="journal article" date="2019" name="Int. J. Syst. Evol. Microbiol.">
        <title>The Global Catalogue of Microorganisms (GCM) 10K type strain sequencing project: providing services to taxonomists for standard genome sequencing and annotation.</title>
        <authorList>
            <consortium name="The Broad Institute Genomics Platform"/>
            <consortium name="The Broad Institute Genome Sequencing Center for Infectious Disease"/>
            <person name="Wu L."/>
            <person name="Ma J."/>
        </authorList>
    </citation>
    <scope>NUCLEOTIDE SEQUENCE [LARGE SCALE GENOMIC DNA]</scope>
    <source>
        <strain evidence="4">JCM 4957</strain>
    </source>
</reference>
<feature type="transmembrane region" description="Helical" evidence="2">
    <location>
        <begin position="100"/>
        <end position="121"/>
    </location>
</feature>
<evidence type="ECO:0000256" key="1">
    <source>
        <dbReference type="SAM" id="MobiDB-lite"/>
    </source>
</evidence>
<keyword evidence="2" id="KW-0812">Transmembrane</keyword>
<dbReference type="EMBL" id="BMWE01000006">
    <property type="protein sequence ID" value="GGY18540.1"/>
    <property type="molecule type" value="Genomic_DNA"/>
</dbReference>
<gene>
    <name evidence="3" type="ORF">GCM10010384_26190</name>
</gene>
<dbReference type="RefSeq" id="WP_190197947.1">
    <property type="nucleotide sequence ID" value="NZ_BMWE01000006.1"/>
</dbReference>
<proteinExistence type="predicted"/>
<evidence type="ECO:0000313" key="3">
    <source>
        <dbReference type="EMBL" id="GGY18540.1"/>
    </source>
</evidence>